<evidence type="ECO:0000256" key="1">
    <source>
        <dbReference type="SAM" id="MobiDB-lite"/>
    </source>
</evidence>
<dbReference type="Gene3D" id="3.40.50.2000">
    <property type="entry name" value="Glycogen Phosphorylase B"/>
    <property type="match status" value="2"/>
</dbReference>
<dbReference type="EMBL" id="CAADFA010000489">
    <property type="protein sequence ID" value="VFJ68544.1"/>
    <property type="molecule type" value="Genomic_DNA"/>
</dbReference>
<dbReference type="CDD" id="cd03801">
    <property type="entry name" value="GT4_PimA-like"/>
    <property type="match status" value="1"/>
</dbReference>
<dbReference type="Pfam" id="PF13692">
    <property type="entry name" value="Glyco_trans_1_4"/>
    <property type="match status" value="1"/>
</dbReference>
<evidence type="ECO:0000313" key="2">
    <source>
        <dbReference type="EMBL" id="VFJ45394.1"/>
    </source>
</evidence>
<dbReference type="SUPFAM" id="SSF53756">
    <property type="entry name" value="UDP-Glycosyltransferase/glycogen phosphorylase"/>
    <property type="match status" value="1"/>
</dbReference>
<gene>
    <name evidence="2" type="ORF">BECKFM1743A_GA0114220_1002312</name>
    <name evidence="4" type="ORF">BECKFM1743B_GA0114221_103403</name>
    <name evidence="3" type="ORF">BECKFM1743C_GA0114222_104892</name>
</gene>
<dbReference type="EMBL" id="CAADFL010000340">
    <property type="protein sequence ID" value="VFK14791.1"/>
    <property type="molecule type" value="Genomic_DNA"/>
</dbReference>
<reference evidence="4" key="1">
    <citation type="submission" date="2019-02" db="EMBL/GenBank/DDBJ databases">
        <authorList>
            <person name="Gruber-Vodicka R. H."/>
            <person name="Seah K. B. B."/>
        </authorList>
    </citation>
    <scope>NUCLEOTIDE SEQUENCE</scope>
    <source>
        <strain evidence="2">BECK_BZ163</strain>
        <strain evidence="4">BECK_BZ164</strain>
        <strain evidence="3">BECK_BZ165</strain>
    </source>
</reference>
<dbReference type="EMBL" id="CAADEZ010000023">
    <property type="protein sequence ID" value="VFJ45394.1"/>
    <property type="molecule type" value="Genomic_DNA"/>
</dbReference>
<name>A0A450WCV1_9GAMM</name>
<evidence type="ECO:0000313" key="4">
    <source>
        <dbReference type="EMBL" id="VFK14791.1"/>
    </source>
</evidence>
<sequence>MTQDNIEHHPRVLVAQLGARRHYAVARALHGTGSLERLVTDACAELPPWKWLNRFIPDSWRPGPLARLLGRRVPDIPAEKIRGFPLFTLSPPWRPGRALPPTDFWARRNAAFGTLVVKKGFGAADTVYGYNGAALEIFERARREGRRTILDQTAAPWRWNKRLLEEERDRWPGWEEHPAEMDESGALSAREEREWTLADRIICGSAFAASALSEMGGPGGRCAVVPYPEPVSENDTRLPSVPRQRRAGDPLHVLFVGTLQLRKGIPYLLEAKRLLCGEPIIFRLVGPSLLSETIVGQLRREMELVGTVPRAQVARHYAWADVFVLPTLSEGSANVCYEAMAARLPVITTPNAGAGIVHGENGLLVPIRDPESIAMAISRIAHSTTSGERDVCPEPGFSGPGDGHFSQYSARLRQAMVQ</sequence>
<accession>A0A450WCV1</accession>
<keyword evidence="4" id="KW-0808">Transferase</keyword>
<dbReference type="PANTHER" id="PTHR12526">
    <property type="entry name" value="GLYCOSYLTRANSFERASE"/>
    <property type="match status" value="1"/>
</dbReference>
<dbReference type="GO" id="GO:0016740">
    <property type="term" value="F:transferase activity"/>
    <property type="evidence" value="ECO:0007669"/>
    <property type="project" value="UniProtKB-KW"/>
</dbReference>
<proteinExistence type="predicted"/>
<dbReference type="AlphaFoldDB" id="A0A450WCV1"/>
<protein>
    <submittedName>
        <fullName evidence="4">Glycosyl transferases group 1</fullName>
    </submittedName>
</protein>
<organism evidence="4">
    <name type="scientific">Candidatus Kentrum sp. FM</name>
    <dbReference type="NCBI Taxonomy" id="2126340"/>
    <lineage>
        <taxon>Bacteria</taxon>
        <taxon>Pseudomonadati</taxon>
        <taxon>Pseudomonadota</taxon>
        <taxon>Gammaproteobacteria</taxon>
        <taxon>Candidatus Kentrum</taxon>
    </lineage>
</organism>
<evidence type="ECO:0000313" key="3">
    <source>
        <dbReference type="EMBL" id="VFJ68544.1"/>
    </source>
</evidence>
<feature type="region of interest" description="Disordered" evidence="1">
    <location>
        <begin position="385"/>
        <end position="405"/>
    </location>
</feature>